<evidence type="ECO:0000256" key="2">
    <source>
        <dbReference type="SAM" id="MobiDB-lite"/>
    </source>
</evidence>
<proteinExistence type="predicted"/>
<feature type="transmembrane region" description="Helical" evidence="3">
    <location>
        <begin position="162"/>
        <end position="180"/>
    </location>
</feature>
<feature type="region of interest" description="Disordered" evidence="2">
    <location>
        <begin position="37"/>
        <end position="69"/>
    </location>
</feature>
<evidence type="ECO:0000256" key="1">
    <source>
        <dbReference type="PROSITE-ProRule" id="PRU00047"/>
    </source>
</evidence>
<feature type="region of interest" description="Disordered" evidence="2">
    <location>
        <begin position="112"/>
        <end position="135"/>
    </location>
</feature>
<dbReference type="SUPFAM" id="SSF57756">
    <property type="entry name" value="Retrovirus zinc finger-like domains"/>
    <property type="match status" value="1"/>
</dbReference>
<protein>
    <recommendedName>
        <fullName evidence="4">CCHC-type domain-containing protein</fullName>
    </recommendedName>
</protein>
<evidence type="ECO:0000313" key="5">
    <source>
        <dbReference type="EMBL" id="QDH87824.1"/>
    </source>
</evidence>
<feature type="transmembrane region" description="Helical" evidence="3">
    <location>
        <begin position="206"/>
        <end position="230"/>
    </location>
</feature>
<dbReference type="InterPro" id="IPR001878">
    <property type="entry name" value="Znf_CCHC"/>
</dbReference>
<keyword evidence="3" id="KW-0812">Transmembrane</keyword>
<reference evidence="5" key="1">
    <citation type="submission" date="2019-05" db="EMBL/GenBank/DDBJ databases">
        <title>Metatranscriptomic reconstruction reveals RNA viruses with the potential to shape carbon cycling in soil.</title>
        <authorList>
            <person name="Starr E.P."/>
            <person name="Nuccio E."/>
            <person name="Pett-Ridge J."/>
            <person name="Banfield J.F."/>
            <person name="Firestone M.K."/>
        </authorList>
    </citation>
    <scope>NUCLEOTIDE SEQUENCE</scope>
    <source>
        <strain evidence="5">H1_Rhizo_27_scaffold_889</strain>
    </source>
</reference>
<keyword evidence="3" id="KW-1133">Transmembrane helix</keyword>
<name>A0A514D2J2_9VIRU</name>
<keyword evidence="1" id="KW-0862">Zinc</keyword>
<evidence type="ECO:0000256" key="3">
    <source>
        <dbReference type="SAM" id="Phobius"/>
    </source>
</evidence>
<keyword evidence="1" id="KW-0863">Zinc-finger</keyword>
<gene>
    <name evidence="5" type="ORF">H1Rhizo27889_000002</name>
</gene>
<feature type="domain" description="CCHC-type" evidence="4">
    <location>
        <begin position="24"/>
        <end position="37"/>
    </location>
</feature>
<dbReference type="PROSITE" id="PS50158">
    <property type="entry name" value="ZF_CCHC"/>
    <property type="match status" value="1"/>
</dbReference>
<dbReference type="GO" id="GO:0003676">
    <property type="term" value="F:nucleic acid binding"/>
    <property type="evidence" value="ECO:0007669"/>
    <property type="project" value="InterPro"/>
</dbReference>
<sequence length="401" mass="45434">MNVTTNNNNNAGEHHSAPKDNRVCYACRVRGHIAKDCTHNTRDGNSSAKPAASDRKEDNPQLPRRFKNSIKWKGSRVGRDIALVHKAVQDDMSKERAKSDVSFEICVKSKEDGVPRDAGGGPSNGAPPRDPSLDLRPTRNIDFSGFTIYSEPFKAVRQSDKALYALFVLILLFYFGLLAISPREKAFNLPERLAQQFQSALPIVPWYVSLFAYVLHVAVFSLIGFLILSLTRIEHRYDKYVVIPLQESPMKSDEDLRADSISVGIKKHPDPKLYEVGIYVLKPGMEAKATYPTTWTQGQRLELYSNDKLYKLVHRTVSLEVMAQIMTFNGINPHLKFEDISQRLQLYAATLHSVNIDRYLVLESGSEIMTNTLELSLLRVQKERLRHSMMKNFPWAPVLSS</sequence>
<dbReference type="GO" id="GO:0008270">
    <property type="term" value="F:zinc ion binding"/>
    <property type="evidence" value="ECO:0007669"/>
    <property type="project" value="UniProtKB-KW"/>
</dbReference>
<accession>A0A514D2J2</accession>
<evidence type="ECO:0000259" key="4">
    <source>
        <dbReference type="PROSITE" id="PS50158"/>
    </source>
</evidence>
<keyword evidence="1" id="KW-0479">Metal-binding</keyword>
<dbReference type="Gene3D" id="4.10.60.10">
    <property type="entry name" value="Zinc finger, CCHC-type"/>
    <property type="match status" value="1"/>
</dbReference>
<keyword evidence="3" id="KW-0472">Membrane</keyword>
<dbReference type="Pfam" id="PF00098">
    <property type="entry name" value="zf-CCHC"/>
    <property type="match status" value="1"/>
</dbReference>
<organism evidence="5">
    <name type="scientific">Riboviria sp</name>
    <dbReference type="NCBI Taxonomy" id="2585031"/>
    <lineage>
        <taxon>Viruses</taxon>
        <taxon>Riboviria</taxon>
    </lineage>
</organism>
<dbReference type="InterPro" id="IPR036875">
    <property type="entry name" value="Znf_CCHC_sf"/>
</dbReference>
<dbReference type="EMBL" id="MN033659">
    <property type="protein sequence ID" value="QDH87824.1"/>
    <property type="molecule type" value="Genomic_DNA"/>
</dbReference>